<dbReference type="InterPro" id="IPR036565">
    <property type="entry name" value="Mur-like_cat_sf"/>
</dbReference>
<proteinExistence type="inferred from homology"/>
<keyword evidence="4" id="KW-0067">ATP-binding</keyword>
<accession>A0A7R7VRC5</accession>
<dbReference type="PANTHER" id="PTHR11136">
    <property type="entry name" value="FOLYLPOLYGLUTAMATE SYNTHASE-RELATED"/>
    <property type="match status" value="1"/>
</dbReference>
<dbReference type="GO" id="GO:0005739">
    <property type="term" value="C:mitochondrion"/>
    <property type="evidence" value="ECO:0007669"/>
    <property type="project" value="TreeGrafter"/>
</dbReference>
<dbReference type="GeneID" id="66983624"/>
<dbReference type="Proteomes" id="UP000637239">
    <property type="component" value="Chromosome 5"/>
</dbReference>
<dbReference type="RefSeq" id="XP_043137788.1">
    <property type="nucleotide sequence ID" value="XM_043280183.1"/>
</dbReference>
<dbReference type="SUPFAM" id="SSF53623">
    <property type="entry name" value="MurD-like peptide ligases, catalytic domain"/>
    <property type="match status" value="1"/>
</dbReference>
<evidence type="ECO:0000256" key="2">
    <source>
        <dbReference type="ARBA" id="ARBA00022598"/>
    </source>
</evidence>
<keyword evidence="2" id="KW-0436">Ligase</keyword>
<evidence type="ECO:0000313" key="6">
    <source>
        <dbReference type="Proteomes" id="UP000637239"/>
    </source>
</evidence>
<dbReference type="KEGG" id="ache:ACHE_50464S"/>
<evidence type="ECO:0000256" key="1">
    <source>
        <dbReference type="ARBA" id="ARBA00008276"/>
    </source>
</evidence>
<reference evidence="5" key="2">
    <citation type="submission" date="2021-02" db="EMBL/GenBank/DDBJ databases">
        <title>Aspergillus chevalieri M1 genome sequence.</title>
        <authorList>
            <person name="Kadooka C."/>
            <person name="Mori K."/>
            <person name="Futagami T."/>
        </authorList>
    </citation>
    <scope>NUCLEOTIDE SEQUENCE</scope>
    <source>
        <strain evidence="5">M1</strain>
    </source>
</reference>
<reference evidence="5" key="1">
    <citation type="submission" date="2021-01" db="EMBL/GenBank/DDBJ databases">
        <authorList>
            <consortium name="Aspergillus chevalieri M1 genome sequencing consortium"/>
            <person name="Kazuki M."/>
            <person name="Futagami T."/>
        </authorList>
    </citation>
    <scope>NUCLEOTIDE SEQUENCE</scope>
    <source>
        <strain evidence="5">M1</strain>
    </source>
</reference>
<dbReference type="GO" id="GO:0005829">
    <property type="term" value="C:cytosol"/>
    <property type="evidence" value="ECO:0007669"/>
    <property type="project" value="TreeGrafter"/>
</dbReference>
<evidence type="ECO:0000256" key="4">
    <source>
        <dbReference type="ARBA" id="ARBA00022840"/>
    </source>
</evidence>
<comment type="similarity">
    <text evidence="1">Belongs to the folylpolyglutamate synthase family.</text>
</comment>
<organism evidence="5 6">
    <name type="scientific">Aspergillus chevalieri</name>
    <name type="common">Eurotium chevalieri</name>
    <dbReference type="NCBI Taxonomy" id="182096"/>
    <lineage>
        <taxon>Eukaryota</taxon>
        <taxon>Fungi</taxon>
        <taxon>Dikarya</taxon>
        <taxon>Ascomycota</taxon>
        <taxon>Pezizomycotina</taxon>
        <taxon>Eurotiomycetes</taxon>
        <taxon>Eurotiomycetidae</taxon>
        <taxon>Eurotiales</taxon>
        <taxon>Aspergillaceae</taxon>
        <taxon>Aspergillus</taxon>
        <taxon>Aspergillus subgen. Aspergillus</taxon>
    </lineage>
</organism>
<evidence type="ECO:0000256" key="3">
    <source>
        <dbReference type="ARBA" id="ARBA00022741"/>
    </source>
</evidence>
<dbReference type="GO" id="GO:0005524">
    <property type="term" value="F:ATP binding"/>
    <property type="evidence" value="ECO:0007669"/>
    <property type="project" value="UniProtKB-KW"/>
</dbReference>
<dbReference type="PANTHER" id="PTHR11136:SF5">
    <property type="entry name" value="FOLYLPOLYGLUTAMATE SYNTHASE, MITOCHONDRIAL"/>
    <property type="match status" value="1"/>
</dbReference>
<keyword evidence="6" id="KW-1185">Reference proteome</keyword>
<dbReference type="EMBL" id="AP024420">
    <property type="protein sequence ID" value="BCR89266.1"/>
    <property type="molecule type" value="Genomic_DNA"/>
</dbReference>
<dbReference type="Gene3D" id="3.40.1190.10">
    <property type="entry name" value="Mur-like, catalytic domain"/>
    <property type="match status" value="1"/>
</dbReference>
<dbReference type="GO" id="GO:0004326">
    <property type="term" value="F:tetrahydrofolylpolyglutamate synthase activity"/>
    <property type="evidence" value="ECO:0007669"/>
    <property type="project" value="InterPro"/>
</dbReference>
<gene>
    <name evidence="5" type="primary">MET7_1</name>
    <name evidence="5" type="ORF">ACHE_50464S</name>
</gene>
<evidence type="ECO:0000313" key="5">
    <source>
        <dbReference type="EMBL" id="BCR89266.1"/>
    </source>
</evidence>
<sequence>MFTKYPFEVWDALEESAARDGFDPLLRPIYFRFLTPLSIHLPMREGVDVAVYEVSVEGENGSTNVFESLAVTGVMTLGIDHVNLLGDTIGSIVWHKGGIFK</sequence>
<keyword evidence="3" id="KW-0547">Nucleotide-binding</keyword>
<dbReference type="AlphaFoldDB" id="A0A7R7VRC5"/>
<name>A0A7R7VRC5_ASPCH</name>
<protein>
    <submittedName>
        <fullName evidence="5">Folylpolyglutamate synthetase</fullName>
    </submittedName>
</protein>
<dbReference type="InterPro" id="IPR001645">
    <property type="entry name" value="Folylpolyglutamate_synth"/>
</dbReference>